<name>A0A438N119_EXOME</name>
<keyword evidence="1 4" id="KW-0378">Hydrolase</keyword>
<dbReference type="GO" id="GO:0047499">
    <property type="term" value="F:calcium-independent phospholipase A2 activity"/>
    <property type="evidence" value="ECO:0007669"/>
    <property type="project" value="TreeGrafter"/>
</dbReference>
<evidence type="ECO:0000256" key="1">
    <source>
        <dbReference type="ARBA" id="ARBA00022801"/>
    </source>
</evidence>
<evidence type="ECO:0000313" key="7">
    <source>
        <dbReference type="EMBL" id="RVX69386.1"/>
    </source>
</evidence>
<dbReference type="Pfam" id="PF01734">
    <property type="entry name" value="Patatin"/>
    <property type="match status" value="1"/>
</dbReference>
<organism evidence="7 8">
    <name type="scientific">Exophiala mesophila</name>
    <name type="common">Black yeast-like fungus</name>
    <dbReference type="NCBI Taxonomy" id="212818"/>
    <lineage>
        <taxon>Eukaryota</taxon>
        <taxon>Fungi</taxon>
        <taxon>Dikarya</taxon>
        <taxon>Ascomycota</taxon>
        <taxon>Pezizomycotina</taxon>
        <taxon>Eurotiomycetes</taxon>
        <taxon>Chaetothyriomycetidae</taxon>
        <taxon>Chaetothyriales</taxon>
        <taxon>Herpotrichiellaceae</taxon>
        <taxon>Exophiala</taxon>
    </lineage>
</organism>
<feature type="region of interest" description="Disordered" evidence="5">
    <location>
        <begin position="1292"/>
        <end position="1316"/>
    </location>
</feature>
<evidence type="ECO:0000313" key="8">
    <source>
        <dbReference type="Proteomes" id="UP000288859"/>
    </source>
</evidence>
<dbReference type="GO" id="GO:0019369">
    <property type="term" value="P:arachidonate metabolic process"/>
    <property type="evidence" value="ECO:0007669"/>
    <property type="project" value="TreeGrafter"/>
</dbReference>
<evidence type="ECO:0000256" key="2">
    <source>
        <dbReference type="ARBA" id="ARBA00022963"/>
    </source>
</evidence>
<evidence type="ECO:0000256" key="3">
    <source>
        <dbReference type="ARBA" id="ARBA00023098"/>
    </source>
</evidence>
<feature type="compositionally biased region" description="Polar residues" evidence="5">
    <location>
        <begin position="1392"/>
        <end position="1406"/>
    </location>
</feature>
<dbReference type="InterPro" id="IPR002641">
    <property type="entry name" value="PNPLA_dom"/>
</dbReference>
<dbReference type="Gene3D" id="3.40.1090.10">
    <property type="entry name" value="Cytosolic phospholipase A2 catalytic domain"/>
    <property type="match status" value="1"/>
</dbReference>
<feature type="short sequence motif" description="DGA/G" evidence="4">
    <location>
        <begin position="996"/>
        <end position="998"/>
    </location>
</feature>
<feature type="compositionally biased region" description="Polar residues" evidence="5">
    <location>
        <begin position="155"/>
        <end position="167"/>
    </location>
</feature>
<feature type="active site" description="Proton acceptor" evidence="4">
    <location>
        <position position="996"/>
    </location>
</feature>
<comment type="caution">
    <text evidence="7">The sequence shown here is derived from an EMBL/GenBank/DDBJ whole genome shotgun (WGS) entry which is preliminary data.</text>
</comment>
<evidence type="ECO:0000259" key="6">
    <source>
        <dbReference type="PROSITE" id="PS51635"/>
    </source>
</evidence>
<evidence type="ECO:0000256" key="5">
    <source>
        <dbReference type="SAM" id="MobiDB-lite"/>
    </source>
</evidence>
<dbReference type="GO" id="GO:0016042">
    <property type="term" value="P:lipid catabolic process"/>
    <property type="evidence" value="ECO:0007669"/>
    <property type="project" value="UniProtKB-UniRule"/>
</dbReference>
<sequence>MGPAELDGTPTFPSLHGNASRCYGQAEVESEADRIRRARKSQMEAMALVRGQQGIAATPMPNSVEQIRLDERLATQFSLEEMASFPSVDISRQNDHITFDRSSPEMSQMPLPPLRSVYSNFQNQRNNTPDTVTLRGLSISTPNVNDPPLVGRATLNVTTSTRRQQSPAAHFRSFLGKSPDEHISNPSKPPKNDRSINDEGVNSSSPRRPEDPLPYTALCDQCELEREDVSFCPVCSFNYCAEHWDSQMLHRSRRPTSGIPHEKTNPHVAKQILSIIEPCSDEVLQESLHRADEETTWFGVLPDQAGRLSLHDFGRYEEFLSESTFSPRSGQYPSLISFIGKTGAGKSTIVKGLVQLFSASMQSGMPQTPVVGMPQHQEIPTSGEVHLFWDPVSLHTNRPMLYADCEGLGAGSQEPIELEGEIQRLIKWAASAIEKSSNQPMLPFAIIIINAVDSQTDRNLYDVGNATQKLLDGLSQAIHQNPEFRNWASFWRENFEQDIDTTKELLLRYYTDVRVVFVPEKGQPALVYQQYQALRNEIQSAVSRSQSRRLNARLLLNSEQLNPYLQFAFEHFSRTLETPFDFVRTSSAFEEFNSNSSPVLCLVKAYTATFQAGSGCLDIFVSISPLVGSAIMLDMARRELPGSPNANFPRYVQQLKQAMSSFRDEEWPCEARHPNQESDALSEQDIDPESVFIDAVFDILLKLYRVLMSSTRERGLSSPIAEKQIAFENHHRLTIQVETCEFFRDEKLLQSQIICLSHGKFVGENVLQLVSCPICLKSWNHGRDVVKITQKPPSAGLRILSLDGGGIRALVELVILGIIENKIGMNIPIQEFFDLIVGTSGGGIVALAIGEKDMNVAAATDMFKAFAERAFSRRRGSRLPLIGRIIQLKYQSQYHTQGLEKSLKESFGTEYLFGGPRTTQSSSRCKVAVTTTDTSGEARLLANYNRAGQPNTPYIFQRFDKLAQEVKIWEAARATSAAPGYFKGLYLPSNGHTYWDGALKFNNPILAADLERQQIWPESRNQLPDIMLSLGTGFFPDSRTQRGEAGPRYGIGIIDGVKALVQMGMDAIESGLNCEKTWNEFFSCSFPESPERAERLLRLSLRIPGSKIQLDEVDKMARLEEMTRQQYGPGGPDHSQIARISAKLVASLFYFDLEARRGERITGFIKCRFCQDRTYDGPLAQLARGLRKLRPSARRFLVYPNALSPQWHTVEIPDAMLEGVLLEDLSFEIRVTFDVPDLAMASRICLLLDLDPPTAETISGFPRVIQNKEATQSQPRSSHMPNLASYRSFANRSEAGGSMPSNRPSPDISHSFPAWPESLAGSETARHFHSTSPTASDWISNQRLLAEGYLNNSSSLPNNEMDGPAVRTVYSGPSLASLPTGYHSKMVKGPSGPSTSKSYPGMSSSGGPTGWGIKAGFEETTGASGSKFRKFSKMLDEYSGALRRKKPQM</sequence>
<keyword evidence="2 4" id="KW-0442">Lipid degradation</keyword>
<keyword evidence="3 4" id="KW-0443">Lipid metabolism</keyword>
<dbReference type="CDD" id="cd19757">
    <property type="entry name" value="Bbox1"/>
    <property type="match status" value="1"/>
</dbReference>
<dbReference type="EMBL" id="NAJM01000030">
    <property type="protein sequence ID" value="RVX69386.1"/>
    <property type="molecule type" value="Genomic_DNA"/>
</dbReference>
<dbReference type="GO" id="GO:0046486">
    <property type="term" value="P:glycerolipid metabolic process"/>
    <property type="evidence" value="ECO:0007669"/>
    <property type="project" value="UniProtKB-ARBA"/>
</dbReference>
<feature type="compositionally biased region" description="Polar residues" evidence="5">
    <location>
        <begin position="121"/>
        <end position="131"/>
    </location>
</feature>
<feature type="region of interest" description="Disordered" evidence="5">
    <location>
        <begin position="1381"/>
        <end position="1426"/>
    </location>
</feature>
<feature type="active site" description="Nucleophile" evidence="4">
    <location>
        <position position="840"/>
    </location>
</feature>
<dbReference type="PANTHER" id="PTHR24185">
    <property type="entry name" value="CALCIUM-INDEPENDENT PHOSPHOLIPASE A2-GAMMA"/>
    <property type="match status" value="1"/>
</dbReference>
<reference evidence="7 8" key="1">
    <citation type="submission" date="2017-03" db="EMBL/GenBank/DDBJ databases">
        <title>Genomes of endolithic fungi from Antarctica.</title>
        <authorList>
            <person name="Coleine C."/>
            <person name="Masonjones S."/>
            <person name="Stajich J.E."/>
        </authorList>
    </citation>
    <scope>NUCLEOTIDE SEQUENCE [LARGE SCALE GENOMIC DNA]</scope>
    <source>
        <strain evidence="7 8">CCFEE 6314</strain>
    </source>
</reference>
<gene>
    <name evidence="7" type="ORF">B0A52_06982</name>
</gene>
<dbReference type="InterPro" id="IPR016035">
    <property type="entry name" value="Acyl_Trfase/lysoPLipase"/>
</dbReference>
<accession>A0A438N119</accession>
<dbReference type="SUPFAM" id="SSF52151">
    <property type="entry name" value="FabD/lysophospholipase-like"/>
    <property type="match status" value="1"/>
</dbReference>
<feature type="short sequence motif" description="GXSXG" evidence="4">
    <location>
        <begin position="838"/>
        <end position="842"/>
    </location>
</feature>
<proteinExistence type="predicted"/>
<dbReference type="VEuPathDB" id="FungiDB:PV10_05487"/>
<dbReference type="SUPFAM" id="SSF52540">
    <property type="entry name" value="P-loop containing nucleoside triphosphate hydrolases"/>
    <property type="match status" value="1"/>
</dbReference>
<dbReference type="Proteomes" id="UP000288859">
    <property type="component" value="Unassembled WGS sequence"/>
</dbReference>
<comment type="caution">
    <text evidence="4">Lacks conserved residue(s) required for the propagation of feature annotation.</text>
</comment>
<feature type="domain" description="PNPLA" evidence="6">
    <location>
        <begin position="800"/>
        <end position="1009"/>
    </location>
</feature>
<dbReference type="InterPro" id="IPR027417">
    <property type="entry name" value="P-loop_NTPase"/>
</dbReference>
<dbReference type="VEuPathDB" id="FungiDB:PV10_05486"/>
<protein>
    <recommendedName>
        <fullName evidence="6">PNPLA domain-containing protein</fullName>
    </recommendedName>
</protein>
<dbReference type="GO" id="GO:0016020">
    <property type="term" value="C:membrane"/>
    <property type="evidence" value="ECO:0007669"/>
    <property type="project" value="TreeGrafter"/>
</dbReference>
<dbReference type="PANTHER" id="PTHR24185:SF1">
    <property type="entry name" value="CALCIUM-INDEPENDENT PHOSPHOLIPASE A2-GAMMA"/>
    <property type="match status" value="1"/>
</dbReference>
<feature type="region of interest" description="Disordered" evidence="5">
    <location>
        <begin position="1"/>
        <end position="30"/>
    </location>
</feature>
<dbReference type="PROSITE" id="PS51635">
    <property type="entry name" value="PNPLA"/>
    <property type="match status" value="1"/>
</dbReference>
<dbReference type="OrthoDB" id="4145609at2759"/>
<feature type="region of interest" description="Disordered" evidence="5">
    <location>
        <begin position="121"/>
        <end position="214"/>
    </location>
</feature>
<evidence type="ECO:0000256" key="4">
    <source>
        <dbReference type="PROSITE-ProRule" id="PRU01161"/>
    </source>
</evidence>